<dbReference type="GO" id="GO:0005886">
    <property type="term" value="C:plasma membrane"/>
    <property type="evidence" value="ECO:0007669"/>
    <property type="project" value="UniProtKB-SubCell"/>
</dbReference>
<dbReference type="NCBIfam" id="NF037981">
    <property type="entry name" value="NCS2_1"/>
    <property type="match status" value="1"/>
</dbReference>
<evidence type="ECO:0000256" key="2">
    <source>
        <dbReference type="ARBA" id="ARBA00008821"/>
    </source>
</evidence>
<protein>
    <submittedName>
        <fullName evidence="9">Putative permease</fullName>
    </submittedName>
</protein>
<evidence type="ECO:0000313" key="9">
    <source>
        <dbReference type="EMBL" id="ERJ92441.1"/>
    </source>
</evidence>
<evidence type="ECO:0000256" key="4">
    <source>
        <dbReference type="ARBA" id="ARBA00022475"/>
    </source>
</evidence>
<feature type="transmembrane region" description="Helical" evidence="8">
    <location>
        <begin position="42"/>
        <end position="64"/>
    </location>
</feature>
<feature type="transmembrane region" description="Helical" evidence="8">
    <location>
        <begin position="70"/>
        <end position="90"/>
    </location>
</feature>
<comment type="subcellular location">
    <subcellularLocation>
        <location evidence="1">Cell membrane</location>
        <topology evidence="1">Multi-pass membrane protein</topology>
    </subcellularLocation>
</comment>
<dbReference type="InterPro" id="IPR006043">
    <property type="entry name" value="NCS2"/>
</dbReference>
<evidence type="ECO:0000256" key="3">
    <source>
        <dbReference type="ARBA" id="ARBA00022448"/>
    </source>
</evidence>
<dbReference type="NCBIfam" id="TIGR00801">
    <property type="entry name" value="ncs2"/>
    <property type="match status" value="1"/>
</dbReference>
<keyword evidence="6 8" id="KW-1133">Transmembrane helix</keyword>
<evidence type="ECO:0000256" key="7">
    <source>
        <dbReference type="ARBA" id="ARBA00023136"/>
    </source>
</evidence>
<comment type="similarity">
    <text evidence="2">Belongs to the nucleobase:cation symporter-2 (NCS2) (TC 2.A.40) family.</text>
</comment>
<keyword evidence="3" id="KW-0813">Transport</keyword>
<keyword evidence="4" id="KW-1003">Cell membrane</keyword>
<dbReference type="InterPro" id="IPR006042">
    <property type="entry name" value="Xan_ur_permease"/>
</dbReference>
<feature type="transmembrane region" description="Helical" evidence="8">
    <location>
        <begin position="334"/>
        <end position="356"/>
    </location>
</feature>
<feature type="transmembrane region" description="Helical" evidence="8">
    <location>
        <begin position="147"/>
        <end position="167"/>
    </location>
</feature>
<dbReference type="InterPro" id="IPR017588">
    <property type="entry name" value="UacT-like"/>
</dbReference>
<evidence type="ECO:0000256" key="8">
    <source>
        <dbReference type="SAM" id="Phobius"/>
    </source>
</evidence>
<dbReference type="Pfam" id="PF00860">
    <property type="entry name" value="Xan_ur_permease"/>
    <property type="match status" value="1"/>
</dbReference>
<reference evidence="9 10" key="1">
    <citation type="submission" date="2013-07" db="EMBL/GenBank/DDBJ databases">
        <authorList>
            <person name="Weinstock G."/>
            <person name="Sodergren E."/>
            <person name="Wylie T."/>
            <person name="Fulton L."/>
            <person name="Fulton R."/>
            <person name="Fronick C."/>
            <person name="O'Laughlin M."/>
            <person name="Godfrey J."/>
            <person name="Miner T."/>
            <person name="Herter B."/>
            <person name="Appelbaum E."/>
            <person name="Cordes M."/>
            <person name="Lek S."/>
            <person name="Wollam A."/>
            <person name="Pepin K.H."/>
            <person name="Palsikar V.B."/>
            <person name="Mitreva M."/>
            <person name="Wilson R.K."/>
        </authorList>
    </citation>
    <scope>NUCLEOTIDE SEQUENCE [LARGE SCALE GENOMIC DNA]</scope>
    <source>
        <strain evidence="9 10">ATCC 27760</strain>
    </source>
</reference>
<dbReference type="PROSITE" id="PS01116">
    <property type="entry name" value="XANTH_URACIL_PERMASE"/>
    <property type="match status" value="1"/>
</dbReference>
<dbReference type="PANTHER" id="PTHR42810">
    <property type="entry name" value="PURINE PERMEASE C1399.01C-RELATED"/>
    <property type="match status" value="1"/>
</dbReference>
<dbReference type="NCBIfam" id="TIGR03173">
    <property type="entry name" value="pbuX"/>
    <property type="match status" value="1"/>
</dbReference>
<sequence length="460" mass="48429">MEKQKFSARVKQAMGEASITNLYQLNGMVPVHKAIPFGLQHILAMFVANIAPILIVGGACGLAASDMAMLIQSAMLIAGIGTLVQLFPIFHKIGSGLPIVMGISFTFVSVLCFIGAQYGYGAIMGAVLIGGIVEGILGLFAKFWIRVIAPIVSASVVTAIGFSLLTVGATSFGGGSGSADFGSAENWILGSVTLLCCILFHIFAKSYFKQLSVLFGLVVGYILAVFMGKVDFSALRETSVIAVPHLMPFRMEFHADAIVSVVLIFLVSATETIGDTSALAASGLDRDVTPQETSGSIACDGFVSSLSSVFGCMPITSFSQNVGLVAMTKVVNRFTIAIGAVIMILAGIFPFFGALLATLPDAVLGGCTIMMFGTIVVSGLQMISKCGFTQRNMIIAALSLSIGLGFTECADLFAIFPRMVQNVFAQNCVAVVFLVSILLNLVLPKNMEAEKVTEQKKKKA</sequence>
<feature type="transmembrane region" description="Helical" evidence="8">
    <location>
        <begin position="362"/>
        <end position="383"/>
    </location>
</feature>
<organism evidence="9 10">
    <name type="scientific">Ruminococcus callidus ATCC 27760</name>
    <dbReference type="NCBI Taxonomy" id="411473"/>
    <lineage>
        <taxon>Bacteria</taxon>
        <taxon>Bacillati</taxon>
        <taxon>Bacillota</taxon>
        <taxon>Clostridia</taxon>
        <taxon>Eubacteriales</taxon>
        <taxon>Oscillospiraceae</taxon>
        <taxon>Ruminococcus</taxon>
    </lineage>
</organism>
<dbReference type="AlphaFoldDB" id="U2K1P4"/>
<dbReference type="RefSeq" id="WP_021680588.1">
    <property type="nucleotide sequence ID" value="NZ_KI260296.1"/>
</dbReference>
<evidence type="ECO:0000256" key="5">
    <source>
        <dbReference type="ARBA" id="ARBA00022692"/>
    </source>
</evidence>
<keyword evidence="10" id="KW-1185">Reference proteome</keyword>
<evidence type="ECO:0000256" key="1">
    <source>
        <dbReference type="ARBA" id="ARBA00004651"/>
    </source>
</evidence>
<feature type="transmembrane region" description="Helical" evidence="8">
    <location>
        <begin position="395"/>
        <end position="417"/>
    </location>
</feature>
<feature type="transmembrane region" description="Helical" evidence="8">
    <location>
        <begin position="253"/>
        <end position="270"/>
    </location>
</feature>
<dbReference type="HOGENOM" id="CLU_017959_8_0_9"/>
<comment type="caution">
    <text evidence="9">The sequence shown here is derived from an EMBL/GenBank/DDBJ whole genome shotgun (WGS) entry which is preliminary data.</text>
</comment>
<feature type="transmembrane region" description="Helical" evidence="8">
    <location>
        <begin position="122"/>
        <end position="140"/>
    </location>
</feature>
<feature type="transmembrane region" description="Helical" evidence="8">
    <location>
        <begin position="187"/>
        <end position="204"/>
    </location>
</feature>
<evidence type="ECO:0000256" key="6">
    <source>
        <dbReference type="ARBA" id="ARBA00022989"/>
    </source>
</evidence>
<proteinExistence type="inferred from homology"/>
<dbReference type="EMBL" id="AWVF01000295">
    <property type="protein sequence ID" value="ERJ92441.1"/>
    <property type="molecule type" value="Genomic_DNA"/>
</dbReference>
<feature type="transmembrane region" description="Helical" evidence="8">
    <location>
        <begin position="211"/>
        <end position="228"/>
    </location>
</feature>
<dbReference type="Proteomes" id="UP000016662">
    <property type="component" value="Unassembled WGS sequence"/>
</dbReference>
<dbReference type="STRING" id="411473.RUMCAL_02421"/>
<dbReference type="PANTHER" id="PTHR42810:SF2">
    <property type="entry name" value="PURINE PERMEASE C1399.01C-RELATED"/>
    <property type="match status" value="1"/>
</dbReference>
<feature type="transmembrane region" description="Helical" evidence="8">
    <location>
        <begin position="423"/>
        <end position="443"/>
    </location>
</feature>
<accession>U2K1P4</accession>
<dbReference type="GO" id="GO:0042907">
    <property type="term" value="F:xanthine transmembrane transporter activity"/>
    <property type="evidence" value="ECO:0007669"/>
    <property type="project" value="TreeGrafter"/>
</dbReference>
<evidence type="ECO:0000313" key="10">
    <source>
        <dbReference type="Proteomes" id="UP000016662"/>
    </source>
</evidence>
<feature type="transmembrane region" description="Helical" evidence="8">
    <location>
        <begin position="97"/>
        <end position="116"/>
    </location>
</feature>
<dbReference type="eggNOG" id="COG2233">
    <property type="taxonomic scope" value="Bacteria"/>
</dbReference>
<keyword evidence="7 8" id="KW-0472">Membrane</keyword>
<dbReference type="PATRIC" id="fig|411473.3.peg.2014"/>
<gene>
    <name evidence="9" type="ORF">RUMCAL_02421</name>
</gene>
<name>U2K1P4_9FIRM</name>
<keyword evidence="5 8" id="KW-0812">Transmembrane</keyword>